<feature type="region of interest" description="Disordered" evidence="1">
    <location>
        <begin position="623"/>
        <end position="655"/>
    </location>
</feature>
<feature type="compositionally biased region" description="Polar residues" evidence="1">
    <location>
        <begin position="1158"/>
        <end position="1168"/>
    </location>
</feature>
<dbReference type="AlphaFoldDB" id="A0A9P4VMZ1"/>
<feature type="compositionally biased region" description="Low complexity" evidence="1">
    <location>
        <begin position="872"/>
        <end position="882"/>
    </location>
</feature>
<evidence type="ECO:0000313" key="2">
    <source>
        <dbReference type="EMBL" id="KAF2835725.1"/>
    </source>
</evidence>
<evidence type="ECO:0000256" key="1">
    <source>
        <dbReference type="SAM" id="MobiDB-lite"/>
    </source>
</evidence>
<feature type="region of interest" description="Disordered" evidence="1">
    <location>
        <begin position="872"/>
        <end position="905"/>
    </location>
</feature>
<reference evidence="2" key="1">
    <citation type="journal article" date="2020" name="Stud. Mycol.">
        <title>101 Dothideomycetes genomes: a test case for predicting lifestyles and emergence of pathogens.</title>
        <authorList>
            <person name="Haridas S."/>
            <person name="Albert R."/>
            <person name="Binder M."/>
            <person name="Bloem J."/>
            <person name="Labutti K."/>
            <person name="Salamov A."/>
            <person name="Andreopoulos B."/>
            <person name="Baker S."/>
            <person name="Barry K."/>
            <person name="Bills G."/>
            <person name="Bluhm B."/>
            <person name="Cannon C."/>
            <person name="Castanera R."/>
            <person name="Culley D."/>
            <person name="Daum C."/>
            <person name="Ezra D."/>
            <person name="Gonzalez J."/>
            <person name="Henrissat B."/>
            <person name="Kuo A."/>
            <person name="Liang C."/>
            <person name="Lipzen A."/>
            <person name="Lutzoni F."/>
            <person name="Magnuson J."/>
            <person name="Mondo S."/>
            <person name="Nolan M."/>
            <person name="Ohm R."/>
            <person name="Pangilinan J."/>
            <person name="Park H.-J."/>
            <person name="Ramirez L."/>
            <person name="Alfaro M."/>
            <person name="Sun H."/>
            <person name="Tritt A."/>
            <person name="Yoshinaga Y."/>
            <person name="Zwiers L.-H."/>
            <person name="Turgeon B."/>
            <person name="Goodwin S."/>
            <person name="Spatafora J."/>
            <person name="Crous P."/>
            <person name="Grigoriev I."/>
        </authorList>
    </citation>
    <scope>NUCLEOTIDE SEQUENCE</scope>
    <source>
        <strain evidence="2">CBS 101060</strain>
    </source>
</reference>
<feature type="region of interest" description="Disordered" evidence="1">
    <location>
        <begin position="404"/>
        <end position="443"/>
    </location>
</feature>
<feature type="compositionally biased region" description="Basic and acidic residues" evidence="1">
    <location>
        <begin position="222"/>
        <end position="232"/>
    </location>
</feature>
<proteinExistence type="predicted"/>
<keyword evidence="3" id="KW-1185">Reference proteome</keyword>
<feature type="compositionally biased region" description="Polar residues" evidence="1">
    <location>
        <begin position="1106"/>
        <end position="1129"/>
    </location>
</feature>
<name>A0A9P4VMZ1_9PEZI</name>
<feature type="region of interest" description="Disordered" evidence="1">
    <location>
        <begin position="203"/>
        <end position="242"/>
    </location>
</feature>
<feature type="compositionally biased region" description="Polar residues" evidence="1">
    <location>
        <begin position="890"/>
        <end position="905"/>
    </location>
</feature>
<dbReference type="Proteomes" id="UP000799429">
    <property type="component" value="Unassembled WGS sequence"/>
</dbReference>
<evidence type="ECO:0000313" key="3">
    <source>
        <dbReference type="Proteomes" id="UP000799429"/>
    </source>
</evidence>
<accession>A0A9P4VMZ1</accession>
<sequence>MASTVPQKTSGITSLNRNSTGLQTASADTLLRQSPRISPSEKLYTTTGPVLPRGPCHFQELSHGPKAPICGCRRFYQDSERTLKCQGQTSNDIKDEGNIWCFCGHHACFHALGESIEDSVVTRANPAVPSLTASIERSLTFPHRVQHEHEEPMHLAPSTTLHNVRPRCRITDVSVFEEPLSSHNSCGNWALHRLTTGVTTQHMDISLPPTDRSLSLPSTDRNNARSGDHASDKSNLSSSGLPRIPSMCLLSTNKLQSSSHGGTSRTSHFYDAVGRPERDMVTSLPGHTLEASHERESHSDSELARVTNIKPQRFGIPRITGGNNSEGVTLPNQVDHLEHPRSAGLSVQLPADPSPGFGLDDLIQSATEIATPSVANTPDLEGFATAVHETKKLVSAITDALDVSSRREQGANSDDETKQLPVASQARCSTPPPPRSESPSERRSLQAMLQRLIPQFHQLHRYLAPHSSIATCIKALADRVDSLESASFAHIPVEELQERFEHVDGRLLDVEGRLAEHERFHAALDGESNSRGNAPYKSLNETVIGNGSFASGYTVDSASSSALVVAAIDRVDALQRLGAVEQRLDDIEISALPTYTHPWDIEVILIPWGRHLKGVWFSPDEISNGTSDNATQDSEGWTQPRSMRASTQPSISSRGSWSSQVIHSWAEEPAELMVPRACGINGIAYKRLQSRGFVKTITLKATGAREVETALRKAFAPVLSILSSSSLEYAANYIQDQPEFAKYLGLQAPLIPLRKVHKSSRLRFLSRAEMLTPTNWTVDFLASGVIMRAAGGMKRLFVTHRDAYLQPSHPENNSRTSTWQKLRELPRRDIGSANPNLEYSHVGEADAKEDCWVFHSKFDDILLQSSFTSNNSKSSFMSNNLNRSSRHISTDSQPQDDPNHDQCSSWETVDQARIRQQEPLSPLSEFPVMFPRGQSQQLNTPPLHRSRRRHRTLSVPLTEDSELEAEFMNELGRFHHRQEAKRNASRGEVSPSPLKGRRKRRRVIMYSMGPNTECLDGLLGDDHGSIAQEAQIVEEANQESDSSGGEDAEIYCSDEDDCSDISGSSSDSECDYTSDVENIANSVSRPPYGGFNFTPRRSKEPPSPHALNSRSSISCSDGSLSPNHIVKSTNDYHELELRRKGSSGSTSRSTPFAYATPHSASTGPSNGLVQYPVGAGQDINGLSEEGGTEDDEGDEFMGDTEVESFADEVWEGVLEPDEEMGD</sequence>
<feature type="compositionally biased region" description="Acidic residues" evidence="1">
    <location>
        <begin position="1186"/>
        <end position="1196"/>
    </location>
</feature>
<feature type="region of interest" description="Disordered" evidence="1">
    <location>
        <begin position="1035"/>
        <end position="1196"/>
    </location>
</feature>
<feature type="compositionally biased region" description="Basic and acidic residues" evidence="1">
    <location>
        <begin position="1130"/>
        <end position="1139"/>
    </location>
</feature>
<dbReference type="EMBL" id="MU006107">
    <property type="protein sequence ID" value="KAF2835725.1"/>
    <property type="molecule type" value="Genomic_DNA"/>
</dbReference>
<feature type="compositionally biased region" description="Polar residues" evidence="1">
    <location>
        <begin position="212"/>
        <end position="221"/>
    </location>
</feature>
<protein>
    <submittedName>
        <fullName evidence="2">Uncharacterized protein</fullName>
    </submittedName>
</protein>
<feature type="region of interest" description="Disordered" evidence="1">
    <location>
        <begin position="1"/>
        <end position="48"/>
    </location>
</feature>
<feature type="compositionally biased region" description="Acidic residues" evidence="1">
    <location>
        <begin position="1044"/>
        <end position="1059"/>
    </location>
</feature>
<gene>
    <name evidence="2" type="ORF">M501DRAFT_997894</name>
</gene>
<feature type="region of interest" description="Disordered" evidence="1">
    <location>
        <begin position="920"/>
        <end position="950"/>
    </location>
</feature>
<organism evidence="2 3">
    <name type="scientific">Patellaria atrata CBS 101060</name>
    <dbReference type="NCBI Taxonomy" id="1346257"/>
    <lineage>
        <taxon>Eukaryota</taxon>
        <taxon>Fungi</taxon>
        <taxon>Dikarya</taxon>
        <taxon>Ascomycota</taxon>
        <taxon>Pezizomycotina</taxon>
        <taxon>Dothideomycetes</taxon>
        <taxon>Dothideomycetes incertae sedis</taxon>
        <taxon>Patellariales</taxon>
        <taxon>Patellariaceae</taxon>
        <taxon>Patellaria</taxon>
    </lineage>
</organism>
<comment type="caution">
    <text evidence="2">The sequence shown here is derived from an EMBL/GenBank/DDBJ whole genome shotgun (WGS) entry which is preliminary data.</text>
</comment>
<feature type="region of interest" description="Disordered" evidence="1">
    <location>
        <begin position="977"/>
        <end position="1001"/>
    </location>
</feature>
<dbReference type="OrthoDB" id="5427134at2759"/>